<dbReference type="SUPFAM" id="SSF143011">
    <property type="entry name" value="RelE-like"/>
    <property type="match status" value="1"/>
</dbReference>
<protein>
    <recommendedName>
        <fullName evidence="4">Plasmid stabilization protein</fullName>
    </recommendedName>
</protein>
<comment type="caution">
    <text evidence="2">The sequence shown here is derived from an EMBL/GenBank/DDBJ whole genome shotgun (WGS) entry which is preliminary data.</text>
</comment>
<name>A0A1F5N0Y7_9BACT</name>
<organism evidence="2 3">
    <name type="scientific">Candidatus Daviesbacteria bacterium RIFOXYD1_FULL_41_10</name>
    <dbReference type="NCBI Taxonomy" id="1797801"/>
    <lineage>
        <taxon>Bacteria</taxon>
        <taxon>Candidatus Daviesiibacteriota</taxon>
    </lineage>
</organism>
<evidence type="ECO:0000256" key="1">
    <source>
        <dbReference type="ARBA" id="ARBA00022649"/>
    </source>
</evidence>
<dbReference type="EMBL" id="MFEC01000015">
    <property type="protein sequence ID" value="OGE71243.1"/>
    <property type="molecule type" value="Genomic_DNA"/>
</dbReference>
<proteinExistence type="predicted"/>
<dbReference type="InterPro" id="IPR007712">
    <property type="entry name" value="RelE/ParE_toxin"/>
</dbReference>
<dbReference type="NCBIfam" id="TIGR02385">
    <property type="entry name" value="RelE_StbE"/>
    <property type="match status" value="1"/>
</dbReference>
<dbReference type="InterPro" id="IPR035093">
    <property type="entry name" value="RelE/ParE_toxin_dom_sf"/>
</dbReference>
<accession>A0A1F5N0Y7</accession>
<evidence type="ECO:0000313" key="3">
    <source>
        <dbReference type="Proteomes" id="UP000177135"/>
    </source>
</evidence>
<dbReference type="Gene3D" id="3.30.2310.20">
    <property type="entry name" value="RelE-like"/>
    <property type="match status" value="1"/>
</dbReference>
<keyword evidence="1" id="KW-1277">Toxin-antitoxin system</keyword>
<dbReference type="AlphaFoldDB" id="A0A1F5N0Y7"/>
<gene>
    <name evidence="2" type="ORF">A2617_03650</name>
</gene>
<evidence type="ECO:0000313" key="2">
    <source>
        <dbReference type="EMBL" id="OGE71243.1"/>
    </source>
</evidence>
<evidence type="ECO:0008006" key="4">
    <source>
        <dbReference type="Google" id="ProtNLM"/>
    </source>
</evidence>
<sequence>MRYTFSTEVQRQLKEINKKDRKLSKKIYKQLSLFLDNPKYPSLKIHKLSGKMKNQYSISVTQGFRMTYTLLGDGAHFTKIGTHDEVYKNN</sequence>
<dbReference type="Proteomes" id="UP000177135">
    <property type="component" value="Unassembled WGS sequence"/>
</dbReference>
<reference evidence="2 3" key="1">
    <citation type="journal article" date="2016" name="Nat. Commun.">
        <title>Thousands of microbial genomes shed light on interconnected biogeochemical processes in an aquifer system.</title>
        <authorList>
            <person name="Anantharaman K."/>
            <person name="Brown C.T."/>
            <person name="Hug L.A."/>
            <person name="Sharon I."/>
            <person name="Castelle C.J."/>
            <person name="Probst A.J."/>
            <person name="Thomas B.C."/>
            <person name="Singh A."/>
            <person name="Wilkins M.J."/>
            <person name="Karaoz U."/>
            <person name="Brodie E.L."/>
            <person name="Williams K.H."/>
            <person name="Hubbard S.S."/>
            <person name="Banfield J.F."/>
        </authorList>
    </citation>
    <scope>NUCLEOTIDE SEQUENCE [LARGE SCALE GENOMIC DNA]</scope>
</reference>